<evidence type="ECO:0000256" key="1">
    <source>
        <dbReference type="SAM" id="MobiDB-lite"/>
    </source>
</evidence>
<dbReference type="AlphaFoldDB" id="A0A8R7U8W6"/>
<dbReference type="Gramene" id="TuG1812G0400002849.01.T01">
    <property type="protein sequence ID" value="TuG1812G0400002849.01.T01"/>
    <property type="gene ID" value="TuG1812G0400002849.01"/>
</dbReference>
<reference evidence="2" key="3">
    <citation type="submission" date="2022-06" db="UniProtKB">
        <authorList>
            <consortium name="EnsemblPlants"/>
        </authorList>
    </citation>
    <scope>IDENTIFICATION</scope>
</reference>
<evidence type="ECO:0000313" key="2">
    <source>
        <dbReference type="EnsemblPlants" id="TuG1812G0400002849.01.T01"/>
    </source>
</evidence>
<keyword evidence="3" id="KW-1185">Reference proteome</keyword>
<protein>
    <submittedName>
        <fullName evidence="2">Uncharacterized protein</fullName>
    </submittedName>
</protein>
<evidence type="ECO:0000313" key="3">
    <source>
        <dbReference type="Proteomes" id="UP000015106"/>
    </source>
</evidence>
<dbReference type="Proteomes" id="UP000015106">
    <property type="component" value="Chromosome 4"/>
</dbReference>
<feature type="region of interest" description="Disordered" evidence="1">
    <location>
        <begin position="64"/>
        <end position="86"/>
    </location>
</feature>
<reference evidence="2" key="2">
    <citation type="submission" date="2018-03" db="EMBL/GenBank/DDBJ databases">
        <title>The Triticum urartu genome reveals the dynamic nature of wheat genome evolution.</title>
        <authorList>
            <person name="Ling H."/>
            <person name="Ma B."/>
            <person name="Shi X."/>
            <person name="Liu H."/>
            <person name="Dong L."/>
            <person name="Sun H."/>
            <person name="Cao Y."/>
            <person name="Gao Q."/>
            <person name="Zheng S."/>
            <person name="Li Y."/>
            <person name="Yu Y."/>
            <person name="Du H."/>
            <person name="Qi M."/>
            <person name="Li Y."/>
            <person name="Yu H."/>
            <person name="Cui Y."/>
            <person name="Wang N."/>
            <person name="Chen C."/>
            <person name="Wu H."/>
            <person name="Zhao Y."/>
            <person name="Zhang J."/>
            <person name="Li Y."/>
            <person name="Zhou W."/>
            <person name="Zhang B."/>
            <person name="Hu W."/>
            <person name="Eijk M."/>
            <person name="Tang J."/>
            <person name="Witsenboer H."/>
            <person name="Zhao S."/>
            <person name="Li Z."/>
            <person name="Zhang A."/>
            <person name="Wang D."/>
            <person name="Liang C."/>
        </authorList>
    </citation>
    <scope>NUCLEOTIDE SEQUENCE [LARGE SCALE GENOMIC DNA]</scope>
    <source>
        <strain evidence="2">cv. G1812</strain>
    </source>
</reference>
<proteinExistence type="predicted"/>
<organism evidence="2 3">
    <name type="scientific">Triticum urartu</name>
    <name type="common">Red wild einkorn</name>
    <name type="synonym">Crithodium urartu</name>
    <dbReference type="NCBI Taxonomy" id="4572"/>
    <lineage>
        <taxon>Eukaryota</taxon>
        <taxon>Viridiplantae</taxon>
        <taxon>Streptophyta</taxon>
        <taxon>Embryophyta</taxon>
        <taxon>Tracheophyta</taxon>
        <taxon>Spermatophyta</taxon>
        <taxon>Magnoliopsida</taxon>
        <taxon>Liliopsida</taxon>
        <taxon>Poales</taxon>
        <taxon>Poaceae</taxon>
        <taxon>BOP clade</taxon>
        <taxon>Pooideae</taxon>
        <taxon>Triticodae</taxon>
        <taxon>Triticeae</taxon>
        <taxon>Triticinae</taxon>
        <taxon>Triticum</taxon>
    </lineage>
</organism>
<sequence length="138" mass="14995">MVASAPVRCGQPRRGRPPGIRAAVIARVRRAGMPLPSADSSSVTAGAAQRGRLAGVDLVRHFHSASRRPLRSRRAGSQRSDSPATCSALHGDNHVCLAVALHASARSFFTRRRWQRRDRIACGLPQRAARRSRSRSPC</sequence>
<accession>A0A8R7U8W6</accession>
<name>A0A8R7U8W6_TRIUA</name>
<feature type="compositionally biased region" description="Basic residues" evidence="1">
    <location>
        <begin position="64"/>
        <end position="76"/>
    </location>
</feature>
<dbReference type="EnsemblPlants" id="TuG1812G0400002849.01.T01">
    <property type="protein sequence ID" value="TuG1812G0400002849.01.T01"/>
    <property type="gene ID" value="TuG1812G0400002849.01"/>
</dbReference>
<reference evidence="3" key="1">
    <citation type="journal article" date="2013" name="Nature">
        <title>Draft genome of the wheat A-genome progenitor Triticum urartu.</title>
        <authorList>
            <person name="Ling H.Q."/>
            <person name="Zhao S."/>
            <person name="Liu D."/>
            <person name="Wang J."/>
            <person name="Sun H."/>
            <person name="Zhang C."/>
            <person name="Fan H."/>
            <person name="Li D."/>
            <person name="Dong L."/>
            <person name="Tao Y."/>
            <person name="Gao C."/>
            <person name="Wu H."/>
            <person name="Li Y."/>
            <person name="Cui Y."/>
            <person name="Guo X."/>
            <person name="Zheng S."/>
            <person name="Wang B."/>
            <person name="Yu K."/>
            <person name="Liang Q."/>
            <person name="Yang W."/>
            <person name="Lou X."/>
            <person name="Chen J."/>
            <person name="Feng M."/>
            <person name="Jian J."/>
            <person name="Zhang X."/>
            <person name="Luo G."/>
            <person name="Jiang Y."/>
            <person name="Liu J."/>
            <person name="Wang Z."/>
            <person name="Sha Y."/>
            <person name="Zhang B."/>
            <person name="Wu H."/>
            <person name="Tang D."/>
            <person name="Shen Q."/>
            <person name="Xue P."/>
            <person name="Zou S."/>
            <person name="Wang X."/>
            <person name="Liu X."/>
            <person name="Wang F."/>
            <person name="Yang Y."/>
            <person name="An X."/>
            <person name="Dong Z."/>
            <person name="Zhang K."/>
            <person name="Zhang X."/>
            <person name="Luo M.C."/>
            <person name="Dvorak J."/>
            <person name="Tong Y."/>
            <person name="Wang J."/>
            <person name="Yang H."/>
            <person name="Li Z."/>
            <person name="Wang D."/>
            <person name="Zhang A."/>
            <person name="Wang J."/>
        </authorList>
    </citation>
    <scope>NUCLEOTIDE SEQUENCE</scope>
    <source>
        <strain evidence="3">cv. G1812</strain>
    </source>
</reference>